<sequence length="369" mass="41101">MNETLLRTFTKEEILHAFQDIDPRKAPGIDGLPSSFFRQHWDTVGEDVINLCINLLNGKADMASVNKTILVLIPKVQDPTSMKQLRPISLCTVLYKIVAKTIVNRRKQAIPLCISPNQAAFIQGRNISDNILVAHEIIHNINSGATKSSQGAALKLDMEKAFDRVEWSFLANVIERMGFASEWIDLIMRFITTVSFSVKINNSFSPPFQPQRGLRQGDPLSPFLFLFCTQGLSAYLAAAQQTKILLGLGACKYGPKVNHLLFVDDCMIFINTNQSEATLLKKALRTYANASGQAVNFEKSTIFYNPCTPSATRNAINNLLQVREVTNPGVYLGIPLLIGKNKTESLGFVRDKVHDRLSSWDKHLLSFSG</sequence>
<keyword evidence="3" id="KW-1185">Reference proteome</keyword>
<dbReference type="CDD" id="cd01650">
    <property type="entry name" value="RT_nLTR_like"/>
    <property type="match status" value="1"/>
</dbReference>
<dbReference type="PANTHER" id="PTHR46890">
    <property type="entry name" value="NON-LTR RETROLELEMENT REVERSE TRANSCRIPTASE-LIKE PROTEIN-RELATED"/>
    <property type="match status" value="1"/>
</dbReference>
<evidence type="ECO:0000259" key="1">
    <source>
        <dbReference type="PROSITE" id="PS50878"/>
    </source>
</evidence>
<dbReference type="InterPro" id="IPR052343">
    <property type="entry name" value="Retrotransposon-Effector_Assoc"/>
</dbReference>
<accession>A0A9W7HJE7</accession>
<dbReference type="Pfam" id="PF00078">
    <property type="entry name" value="RVT_1"/>
    <property type="match status" value="1"/>
</dbReference>
<evidence type="ECO:0000313" key="3">
    <source>
        <dbReference type="Proteomes" id="UP001165190"/>
    </source>
</evidence>
<comment type="caution">
    <text evidence="2">The sequence shown here is derived from an EMBL/GenBank/DDBJ whole genome shotgun (WGS) entry which is preliminary data.</text>
</comment>
<name>A0A9W7HJE7_HIBTR</name>
<dbReference type="PANTHER" id="PTHR46890:SF48">
    <property type="entry name" value="RNA-DIRECTED DNA POLYMERASE"/>
    <property type="match status" value="1"/>
</dbReference>
<gene>
    <name evidence="2" type="ORF">HRI_001495900</name>
</gene>
<protein>
    <recommendedName>
        <fullName evidence="1">Reverse transcriptase domain-containing protein</fullName>
    </recommendedName>
</protein>
<proteinExistence type="predicted"/>
<organism evidence="2 3">
    <name type="scientific">Hibiscus trionum</name>
    <name type="common">Flower of an hour</name>
    <dbReference type="NCBI Taxonomy" id="183268"/>
    <lineage>
        <taxon>Eukaryota</taxon>
        <taxon>Viridiplantae</taxon>
        <taxon>Streptophyta</taxon>
        <taxon>Embryophyta</taxon>
        <taxon>Tracheophyta</taxon>
        <taxon>Spermatophyta</taxon>
        <taxon>Magnoliopsida</taxon>
        <taxon>eudicotyledons</taxon>
        <taxon>Gunneridae</taxon>
        <taxon>Pentapetalae</taxon>
        <taxon>rosids</taxon>
        <taxon>malvids</taxon>
        <taxon>Malvales</taxon>
        <taxon>Malvaceae</taxon>
        <taxon>Malvoideae</taxon>
        <taxon>Hibiscus</taxon>
    </lineage>
</organism>
<dbReference type="PROSITE" id="PS50878">
    <property type="entry name" value="RT_POL"/>
    <property type="match status" value="1"/>
</dbReference>
<dbReference type="AlphaFoldDB" id="A0A9W7HJE7"/>
<dbReference type="Proteomes" id="UP001165190">
    <property type="component" value="Unassembled WGS sequence"/>
</dbReference>
<dbReference type="InterPro" id="IPR000477">
    <property type="entry name" value="RT_dom"/>
</dbReference>
<reference evidence="2" key="1">
    <citation type="submission" date="2023-05" db="EMBL/GenBank/DDBJ databases">
        <title>Genome and transcriptome analyses reveal genes involved in the formation of fine ridges on petal epidermal cells in Hibiscus trionum.</title>
        <authorList>
            <person name="Koshimizu S."/>
            <person name="Masuda S."/>
            <person name="Ishii T."/>
            <person name="Shirasu K."/>
            <person name="Hoshino A."/>
            <person name="Arita M."/>
        </authorList>
    </citation>
    <scope>NUCLEOTIDE SEQUENCE</scope>
    <source>
        <strain evidence="2">Hamamatsu line</strain>
    </source>
</reference>
<dbReference type="InterPro" id="IPR043502">
    <property type="entry name" value="DNA/RNA_pol_sf"/>
</dbReference>
<dbReference type="OrthoDB" id="1744687at2759"/>
<dbReference type="SUPFAM" id="SSF56672">
    <property type="entry name" value="DNA/RNA polymerases"/>
    <property type="match status" value="1"/>
</dbReference>
<dbReference type="EMBL" id="BSYR01000015">
    <property type="protein sequence ID" value="GMI78266.1"/>
    <property type="molecule type" value="Genomic_DNA"/>
</dbReference>
<feature type="domain" description="Reverse transcriptase" evidence="1">
    <location>
        <begin position="54"/>
        <end position="336"/>
    </location>
</feature>
<evidence type="ECO:0000313" key="2">
    <source>
        <dbReference type="EMBL" id="GMI78266.1"/>
    </source>
</evidence>